<evidence type="ECO:0000256" key="7">
    <source>
        <dbReference type="SAM" id="Phobius"/>
    </source>
</evidence>
<dbReference type="OrthoDB" id="5588846at2759"/>
<evidence type="ECO:0000256" key="2">
    <source>
        <dbReference type="ARBA" id="ARBA00022554"/>
    </source>
</evidence>
<dbReference type="PANTHER" id="PTHR46140:SF1">
    <property type="entry name" value="VACUOLAR TRANSPORTER CHAPERONE COMPLEX SUBUNIT 4-RELATED"/>
    <property type="match status" value="1"/>
</dbReference>
<dbReference type="Pfam" id="PF09359">
    <property type="entry name" value="VTC"/>
    <property type="match status" value="1"/>
</dbReference>
<evidence type="ECO:0000256" key="1">
    <source>
        <dbReference type="ARBA" id="ARBA00004128"/>
    </source>
</evidence>
<evidence type="ECO:0000256" key="3">
    <source>
        <dbReference type="ARBA" id="ARBA00022692"/>
    </source>
</evidence>
<dbReference type="EMBL" id="WNWQ01001058">
    <property type="protein sequence ID" value="KAE9962409.1"/>
    <property type="molecule type" value="Genomic_DNA"/>
</dbReference>
<feature type="region of interest" description="Disordered" evidence="6">
    <location>
        <begin position="202"/>
        <end position="224"/>
    </location>
</feature>
<keyword evidence="4 7" id="KW-1133">Transmembrane helix</keyword>
<keyword evidence="3 7" id="KW-0812">Transmembrane</keyword>
<protein>
    <recommendedName>
        <fullName evidence="8">SPX domain-containing protein</fullName>
    </recommendedName>
</protein>
<accession>A0A8H3YJ82</accession>
<reference evidence="9 10" key="1">
    <citation type="submission" date="2019-11" db="EMBL/GenBank/DDBJ databases">
        <title>Venturia inaequalis Genome Resource.</title>
        <authorList>
            <person name="Lichtner F.J."/>
        </authorList>
    </citation>
    <scope>NUCLEOTIDE SEQUENCE [LARGE SCALE GENOMIC DNA]</scope>
    <source>
        <strain evidence="9">Bline_iso_100314</strain>
    </source>
</reference>
<sequence length="880" mass="97413">MKYGETLRQRSIPEWNYYNIDYDEIKLLIKENTTPGRGKAVSIPGQGSDAESAFERKLYLLLVEEHDRIGLFVKSKSLEIQRRLEHLDRKLRQLELRGKSVEGSRAPRPERYGKVEQEAIKAGEEIRSLSRFIGAQRLAFTKLLKKYKKWAASDALEIRFKAEVLDRSNSFTTVTLDESLEHWTEILQVIRAVRRPHVQPRGLLQSVKHQNPTPTSQSDAHPRPMSSLIVSQLDKATSSASDVNFDVAFADAPIGETGTRAVYWVHQDQLIELQVVLLQQMRLYIPNVNQVTLASGPSSLSQSPALSRKNSLSRQPEGQLEKEVDTGMIILDNVQDYALRQSTGTVSDTEDATGNSFMQPACTARWAASDEAIVSMNKTRSSGKGGPAKVRKKHLAALLNVDRDFTPWKSSGTSTPVDGSFYINTNADSMTAEEARSALAQHTEIQPLAAIFSKRTRFVGLSNTLSAGQWCILDSQLSISKVVRNDLVGKDWASKLASGATNFPYAVLEVRSEGFLAKSIIETLDKSHLTERVRGFSLSSHAVWQCWKPKSMSPPFWLPVLNRDIRKVPEAIPLHRRKSNQIPNTSNKTSTESEYDHTGSSTAVATGESSVTSGPPSPVQSSGFGDRLANGPSRKKKKVSYHQDALLKDTSNLKVPENRYWNEYDHPEDGSDDENGYYIYMDPNATNKWPGQGMVENIFARFKSLFITPKPEDEESRGLLSEHFASDASTSPTSSDDDMQVPSAPSPAKRRQRRLTQSSSGAYGTFNTISVPSLDIASTQHSPRMLIMTLSFTASTIITFIIAILAATGRKKLIDEVDVGIVLGVVFSLLFALVGMVSVVTIQEQIGFVKWSVIGIVFSAICVADGVMIGDLVRQSTLSL</sequence>
<feature type="compositionally biased region" description="Polar residues" evidence="6">
    <location>
        <begin position="207"/>
        <end position="219"/>
    </location>
</feature>
<proteinExistence type="predicted"/>
<feature type="region of interest" description="Disordered" evidence="6">
    <location>
        <begin position="296"/>
        <end position="324"/>
    </location>
</feature>
<name>A0A8H3YJ82_VENIN</name>
<dbReference type="PROSITE" id="PS51382">
    <property type="entry name" value="SPX"/>
    <property type="match status" value="1"/>
</dbReference>
<dbReference type="AlphaFoldDB" id="A0A8H3YJ82"/>
<dbReference type="Gene3D" id="3.20.100.30">
    <property type="entry name" value="VTC, catalytic tunnel domain"/>
    <property type="match status" value="1"/>
</dbReference>
<evidence type="ECO:0000259" key="8">
    <source>
        <dbReference type="PROSITE" id="PS51382"/>
    </source>
</evidence>
<organism evidence="9 10">
    <name type="scientific">Venturia inaequalis</name>
    <name type="common">Apple scab fungus</name>
    <dbReference type="NCBI Taxonomy" id="5025"/>
    <lineage>
        <taxon>Eukaryota</taxon>
        <taxon>Fungi</taxon>
        <taxon>Dikarya</taxon>
        <taxon>Ascomycota</taxon>
        <taxon>Pezizomycotina</taxon>
        <taxon>Dothideomycetes</taxon>
        <taxon>Pleosporomycetidae</taxon>
        <taxon>Venturiales</taxon>
        <taxon>Venturiaceae</taxon>
        <taxon>Venturia</taxon>
    </lineage>
</organism>
<feature type="domain" description="SPX" evidence="8">
    <location>
        <begin position="1"/>
        <end position="161"/>
    </location>
</feature>
<comment type="subcellular location">
    <subcellularLocation>
        <location evidence="1">Vacuole membrane</location>
        <topology evidence="1">Multi-pass membrane protein</topology>
    </subcellularLocation>
</comment>
<evidence type="ECO:0000256" key="6">
    <source>
        <dbReference type="SAM" id="MobiDB-lite"/>
    </source>
</evidence>
<dbReference type="InterPro" id="IPR042267">
    <property type="entry name" value="VTC_sf"/>
</dbReference>
<feature type="compositionally biased region" description="Polar residues" evidence="6">
    <location>
        <begin position="580"/>
        <end position="623"/>
    </location>
</feature>
<dbReference type="GO" id="GO:0016237">
    <property type="term" value="P:microautophagy"/>
    <property type="evidence" value="ECO:0007669"/>
    <property type="project" value="TreeGrafter"/>
</dbReference>
<dbReference type="InterPro" id="IPR004331">
    <property type="entry name" value="SPX_dom"/>
</dbReference>
<dbReference type="InterPro" id="IPR051572">
    <property type="entry name" value="VTC_Complex_Subunit"/>
</dbReference>
<feature type="compositionally biased region" description="Polar residues" evidence="6">
    <location>
        <begin position="296"/>
        <end position="316"/>
    </location>
</feature>
<feature type="transmembrane region" description="Helical" evidence="7">
    <location>
        <begin position="819"/>
        <end position="842"/>
    </location>
</feature>
<keyword evidence="2" id="KW-0926">Vacuole</keyword>
<feature type="region of interest" description="Disordered" evidence="6">
    <location>
        <begin position="726"/>
        <end position="758"/>
    </location>
</feature>
<evidence type="ECO:0000256" key="5">
    <source>
        <dbReference type="ARBA" id="ARBA00023136"/>
    </source>
</evidence>
<dbReference type="GO" id="GO:0007034">
    <property type="term" value="P:vacuolar transport"/>
    <property type="evidence" value="ECO:0007669"/>
    <property type="project" value="TreeGrafter"/>
</dbReference>
<dbReference type="GO" id="GO:0006799">
    <property type="term" value="P:polyphosphate biosynthetic process"/>
    <property type="evidence" value="ECO:0007669"/>
    <property type="project" value="UniProtKB-ARBA"/>
</dbReference>
<dbReference type="CDD" id="cd14474">
    <property type="entry name" value="SPX_YDR089W"/>
    <property type="match status" value="1"/>
</dbReference>
<gene>
    <name evidence="9" type="ORF">BLS_000353</name>
</gene>
<feature type="transmembrane region" description="Helical" evidence="7">
    <location>
        <begin position="848"/>
        <end position="873"/>
    </location>
</feature>
<dbReference type="Proteomes" id="UP000433883">
    <property type="component" value="Unassembled WGS sequence"/>
</dbReference>
<evidence type="ECO:0000313" key="10">
    <source>
        <dbReference type="Proteomes" id="UP000433883"/>
    </source>
</evidence>
<comment type="caution">
    <text evidence="9">The sequence shown here is derived from an EMBL/GenBank/DDBJ whole genome shotgun (WGS) entry which is preliminary data.</text>
</comment>
<feature type="region of interest" description="Disordered" evidence="6">
    <location>
        <begin position="572"/>
        <end position="645"/>
    </location>
</feature>
<dbReference type="GO" id="GO:0033254">
    <property type="term" value="C:vacuolar transporter chaperone complex"/>
    <property type="evidence" value="ECO:0007669"/>
    <property type="project" value="TreeGrafter"/>
</dbReference>
<evidence type="ECO:0000313" key="9">
    <source>
        <dbReference type="EMBL" id="KAE9962409.1"/>
    </source>
</evidence>
<dbReference type="GO" id="GO:0000329">
    <property type="term" value="C:fungal-type vacuole membrane"/>
    <property type="evidence" value="ECO:0007669"/>
    <property type="project" value="TreeGrafter"/>
</dbReference>
<dbReference type="GO" id="GO:0042144">
    <property type="term" value="P:vacuole fusion, non-autophagic"/>
    <property type="evidence" value="ECO:0007669"/>
    <property type="project" value="TreeGrafter"/>
</dbReference>
<feature type="transmembrane region" description="Helical" evidence="7">
    <location>
        <begin position="785"/>
        <end position="807"/>
    </location>
</feature>
<dbReference type="InterPro" id="IPR018966">
    <property type="entry name" value="VTC_domain"/>
</dbReference>
<keyword evidence="5 7" id="KW-0472">Membrane</keyword>
<evidence type="ECO:0000256" key="4">
    <source>
        <dbReference type="ARBA" id="ARBA00022989"/>
    </source>
</evidence>
<dbReference type="PANTHER" id="PTHR46140">
    <property type="entry name" value="VACUOLAR TRANSPORTER CHAPERONE 1-RELATED"/>
    <property type="match status" value="1"/>
</dbReference>